<proteinExistence type="predicted"/>
<feature type="transmembrane region" description="Helical" evidence="1">
    <location>
        <begin position="219"/>
        <end position="242"/>
    </location>
</feature>
<gene>
    <name evidence="2" type="ORF">PYYM_1452600</name>
</gene>
<reference evidence="2 3" key="1">
    <citation type="journal article" date="2014" name="BMC Biol.">
        <title>A comprehensive evaluation of rodent malaria parasite genomes and gene expression.</title>
        <authorList>
            <person name="Otto T.D."/>
            <person name="Bohme U."/>
            <person name="Jackson A.P."/>
            <person name="Hunt M."/>
            <person name="Franke-Fayard B."/>
            <person name="Hoeijmakers W.A."/>
            <person name="Religa A.A."/>
            <person name="Robertson L."/>
            <person name="Sanders M."/>
            <person name="Ogun S.A."/>
            <person name="Cunningham D."/>
            <person name="Erhart A."/>
            <person name="Billker O."/>
            <person name="Khan S.M."/>
            <person name="Stunnenberg H.G."/>
            <person name="Langhorne J."/>
            <person name="Holder A.A."/>
            <person name="Waters A.P."/>
            <person name="Newbold C.I."/>
            <person name="Pain A."/>
            <person name="Berriman M."/>
            <person name="Janse C.J."/>
        </authorList>
    </citation>
    <scope>NUCLEOTIDE SEQUENCE [LARGE SCALE GENOMIC DNA]</scope>
    <source>
        <strain evidence="2 3">YM</strain>
    </source>
</reference>
<dbReference type="VEuPathDB" id="PlasmoDB:PYYM_1452600"/>
<dbReference type="VEuPathDB" id="PlasmoDB:PY02387"/>
<dbReference type="EMBL" id="LK934642">
    <property type="protein sequence ID" value="CDU20855.1"/>
    <property type="molecule type" value="Genomic_DNA"/>
</dbReference>
<dbReference type="VEuPathDB" id="PlasmoDB:Py17XNL_001401340"/>
<keyword evidence="1" id="KW-0812">Transmembrane</keyword>
<dbReference type="Proteomes" id="UP000072904">
    <property type="component" value="Chromosome 14"/>
</dbReference>
<dbReference type="AlphaFoldDB" id="A0A077YBI7"/>
<evidence type="ECO:0000313" key="3">
    <source>
        <dbReference type="Proteomes" id="UP000072904"/>
    </source>
</evidence>
<evidence type="ECO:0000256" key="1">
    <source>
        <dbReference type="SAM" id="Phobius"/>
    </source>
</evidence>
<dbReference type="VEuPathDB" id="PlasmoDB:PY17X_1451100"/>
<name>A0A077YBI7_PLAYE</name>
<keyword evidence="1" id="KW-0472">Membrane</keyword>
<sequence length="438" mass="52441">MTLRKFKNSLGIIQNTIKCRHTKRYALFWGHNICSNNIDKNNLKIKVTETKNEINLLKMLTDQDVTQNSVTQNSVTQNSVTSNTIGSFQIVKKNNNFEFSRILYKPDNYEKLKEFIKVIEKNEKIINDYDIYYHEENLNNIKLNRNQEKNEIFINIEDILKDKKIASYEKKNYLEKKKINNLYYYNIQRYKENSDPSSFLIDKRRLTKSEYRYQYISAILPYICFAFMLFFPHFLICLYIPYIKEKNKKHREICKMIQIKQNIHLYKDIKTDQITNILDNNIKTIILFYNSKLFLNKYIKSLMIDLSKIFKNYSIPINIVGIDTSIQNIPYNVIKDINNNHFPLIYFILPYHYDNDSAVLKIENPFSLEHVIFQIKNFVYIPEAVVRQVKELTIKSKLLKRCIFDHEIVGNKKEDILYEYGTELAHLSCLQYNNKLIF</sequence>
<organism evidence="2 3">
    <name type="scientific">Plasmodium yoelii</name>
    <dbReference type="NCBI Taxonomy" id="5861"/>
    <lineage>
        <taxon>Eukaryota</taxon>
        <taxon>Sar</taxon>
        <taxon>Alveolata</taxon>
        <taxon>Apicomplexa</taxon>
        <taxon>Aconoidasida</taxon>
        <taxon>Haemosporida</taxon>
        <taxon>Plasmodiidae</taxon>
        <taxon>Plasmodium</taxon>
        <taxon>Plasmodium (Vinckeia)</taxon>
    </lineage>
</organism>
<evidence type="ECO:0000313" key="2">
    <source>
        <dbReference type="EMBL" id="CDU20855.1"/>
    </source>
</evidence>
<accession>A0A077YBI7</accession>
<evidence type="ECO:0008006" key="4">
    <source>
        <dbReference type="Google" id="ProtNLM"/>
    </source>
</evidence>
<protein>
    <recommendedName>
        <fullName evidence="4">Thioredoxin-like protein</fullName>
    </recommendedName>
</protein>
<keyword evidence="1" id="KW-1133">Transmembrane helix</keyword>